<reference evidence="3 4" key="1">
    <citation type="submission" date="2018-03" db="EMBL/GenBank/DDBJ databases">
        <title>Genomic Encyclopedia of Archaeal and Bacterial Type Strains, Phase II (KMG-II): from individual species to whole genera.</title>
        <authorList>
            <person name="Goeker M."/>
        </authorList>
    </citation>
    <scope>NUCLEOTIDE SEQUENCE [LARGE SCALE GENOMIC DNA]</scope>
    <source>
        <strain evidence="3 4">DSM 28354</strain>
    </source>
</reference>
<dbReference type="Pfam" id="PF01337">
    <property type="entry name" value="Barstar"/>
    <property type="match status" value="1"/>
</dbReference>
<keyword evidence="4" id="KW-1185">Reference proteome</keyword>
<organism evidence="3 4">
    <name type="scientific">Spirosoma oryzae</name>
    <dbReference type="NCBI Taxonomy" id="1469603"/>
    <lineage>
        <taxon>Bacteria</taxon>
        <taxon>Pseudomonadati</taxon>
        <taxon>Bacteroidota</taxon>
        <taxon>Cytophagia</taxon>
        <taxon>Cytophagales</taxon>
        <taxon>Cytophagaceae</taxon>
        <taxon>Spirosoma</taxon>
    </lineage>
</organism>
<dbReference type="SUPFAM" id="SSF52038">
    <property type="entry name" value="Barstar-related"/>
    <property type="match status" value="1"/>
</dbReference>
<evidence type="ECO:0000256" key="1">
    <source>
        <dbReference type="ARBA" id="ARBA00006845"/>
    </source>
</evidence>
<evidence type="ECO:0000313" key="3">
    <source>
        <dbReference type="EMBL" id="PRY42053.1"/>
    </source>
</evidence>
<accession>A0A2T0T8R9</accession>
<dbReference type="EMBL" id="PVTE01000005">
    <property type="protein sequence ID" value="PRY42053.1"/>
    <property type="molecule type" value="Genomic_DNA"/>
</dbReference>
<evidence type="ECO:0000313" key="4">
    <source>
        <dbReference type="Proteomes" id="UP000238375"/>
    </source>
</evidence>
<proteinExistence type="inferred from homology"/>
<dbReference type="RefSeq" id="WP_106137244.1">
    <property type="nucleotide sequence ID" value="NZ_PVTE01000005.1"/>
</dbReference>
<dbReference type="InterPro" id="IPR000468">
    <property type="entry name" value="Barstar"/>
</dbReference>
<evidence type="ECO:0000259" key="2">
    <source>
        <dbReference type="Pfam" id="PF01337"/>
    </source>
</evidence>
<protein>
    <submittedName>
        <fullName evidence="3">Barstar (Barnase inhibitor)</fullName>
    </submittedName>
</protein>
<sequence length="89" mass="10420">MTLDLTGIHSKAAFHELAKIELQFPDWYGVSWDAFWDCVIAVVRQDMPDRLTITNWDTFAQACPRDMQILRQIIDDYNTEMAPKRMELA</sequence>
<name>A0A2T0T8R9_9BACT</name>
<comment type="similarity">
    <text evidence="1">Belongs to the barstar family.</text>
</comment>
<feature type="domain" description="Barstar (barnase inhibitor)" evidence="2">
    <location>
        <begin position="1"/>
        <end position="85"/>
    </location>
</feature>
<dbReference type="AlphaFoldDB" id="A0A2T0T8R9"/>
<gene>
    <name evidence="3" type="ORF">CLV58_105256</name>
</gene>
<dbReference type="Proteomes" id="UP000238375">
    <property type="component" value="Unassembled WGS sequence"/>
</dbReference>
<dbReference type="OrthoDB" id="7575400at2"/>
<dbReference type="InterPro" id="IPR035905">
    <property type="entry name" value="Barstar-like_sf"/>
</dbReference>
<comment type="caution">
    <text evidence="3">The sequence shown here is derived from an EMBL/GenBank/DDBJ whole genome shotgun (WGS) entry which is preliminary data.</text>
</comment>
<dbReference type="Gene3D" id="3.30.370.10">
    <property type="entry name" value="Barstar-like"/>
    <property type="match status" value="1"/>
</dbReference>